<organism evidence="4 5">
    <name type="scientific">Eubacterium album</name>
    <dbReference type="NCBI Taxonomy" id="2978477"/>
    <lineage>
        <taxon>Bacteria</taxon>
        <taxon>Bacillati</taxon>
        <taxon>Bacillota</taxon>
        <taxon>Clostridia</taxon>
        <taxon>Eubacteriales</taxon>
        <taxon>Eubacteriaceae</taxon>
        <taxon>Eubacterium</taxon>
    </lineage>
</organism>
<accession>A0ABT2M6I7</accession>
<dbReference type="Proteomes" id="UP001431199">
    <property type="component" value="Unassembled WGS sequence"/>
</dbReference>
<evidence type="ECO:0000259" key="3">
    <source>
        <dbReference type="Pfam" id="PF05193"/>
    </source>
</evidence>
<evidence type="ECO:0000259" key="2">
    <source>
        <dbReference type="Pfam" id="PF00675"/>
    </source>
</evidence>
<evidence type="ECO:0000256" key="1">
    <source>
        <dbReference type="ARBA" id="ARBA00007261"/>
    </source>
</evidence>
<evidence type="ECO:0000313" key="4">
    <source>
        <dbReference type="EMBL" id="MCT7399863.1"/>
    </source>
</evidence>
<keyword evidence="5" id="KW-1185">Reference proteome</keyword>
<dbReference type="Pfam" id="PF00675">
    <property type="entry name" value="Peptidase_M16"/>
    <property type="match status" value="1"/>
</dbReference>
<evidence type="ECO:0000313" key="5">
    <source>
        <dbReference type="Proteomes" id="UP001431199"/>
    </source>
</evidence>
<protein>
    <submittedName>
        <fullName evidence="4">Insulinase family protein</fullName>
    </submittedName>
</protein>
<proteinExistence type="inferred from homology"/>
<dbReference type="SUPFAM" id="SSF63411">
    <property type="entry name" value="LuxS/MPP-like metallohydrolase"/>
    <property type="match status" value="2"/>
</dbReference>
<dbReference type="RefSeq" id="WP_260979096.1">
    <property type="nucleotide sequence ID" value="NZ_JAODBU010000013.1"/>
</dbReference>
<dbReference type="InterPro" id="IPR011765">
    <property type="entry name" value="Pept_M16_N"/>
</dbReference>
<dbReference type="Gene3D" id="3.30.830.10">
    <property type="entry name" value="Metalloenzyme, LuxS/M16 peptidase-like"/>
    <property type="match status" value="2"/>
</dbReference>
<reference evidence="4" key="1">
    <citation type="submission" date="2022-09" db="EMBL/GenBank/DDBJ databases">
        <title>Eubacterium sp. LFL-14 isolated from human feces.</title>
        <authorList>
            <person name="Liu F."/>
        </authorList>
    </citation>
    <scope>NUCLEOTIDE SEQUENCE</scope>
    <source>
        <strain evidence="4">LFL-14</strain>
    </source>
</reference>
<comment type="caution">
    <text evidence="4">The sequence shown here is derived from an EMBL/GenBank/DDBJ whole genome shotgun (WGS) entry which is preliminary data.</text>
</comment>
<dbReference type="EMBL" id="JAODBU010000013">
    <property type="protein sequence ID" value="MCT7399863.1"/>
    <property type="molecule type" value="Genomic_DNA"/>
</dbReference>
<gene>
    <name evidence="4" type="ORF">N5B56_12365</name>
</gene>
<name>A0ABT2M6I7_9FIRM</name>
<sequence length="422" mass="50159">MRVSKLSNGLTFIFYPIQYAKSVEIGLYVKAGSRYETKRNNGITHLLEHIHFRQLGEMSQEEIYQETECMGSSLQGTTYKEMMNYRMKVRPQYLKKSLLLFKKILTTFNWTDEQLESEKKIVLNEIYEKEDEEELQQISDKAIWKEHSLSQSILGEERVIKKISLEELVKYKKDIFCKENIVFVITGAVEEDDIESITKQFERIPINDNEKNYIDKNILEVQFQREPNIVVKEYSSWNILDVQLSFDVNLKLIRENELLFLNSIIGGGDGSRLQKEIREKMGLVYDIYSYVEIYNDAAVLSIFFSIEKKNLQAGLQKIMWIIKNLRENISQRDIDMNMTFFTDNLWFWLEDSNELNFQMGYDFIKKKELLTIKEKIKENKKIDYYRLREVSNVIFRNQNISLIVMGDAKGLTRQRLKEWLEI</sequence>
<dbReference type="InterPro" id="IPR011249">
    <property type="entry name" value="Metalloenz_LuxS/M16"/>
</dbReference>
<comment type="similarity">
    <text evidence="1">Belongs to the peptidase M16 family.</text>
</comment>
<feature type="domain" description="Peptidase M16 C-terminal" evidence="3">
    <location>
        <begin position="162"/>
        <end position="335"/>
    </location>
</feature>
<feature type="domain" description="Peptidase M16 N-terminal" evidence="2">
    <location>
        <begin position="19"/>
        <end position="155"/>
    </location>
</feature>
<dbReference type="PANTHER" id="PTHR11851:SF49">
    <property type="entry name" value="MITOCHONDRIAL-PROCESSING PEPTIDASE SUBUNIT ALPHA"/>
    <property type="match status" value="1"/>
</dbReference>
<dbReference type="InterPro" id="IPR050361">
    <property type="entry name" value="MPP/UQCRC_Complex"/>
</dbReference>
<dbReference type="InterPro" id="IPR007863">
    <property type="entry name" value="Peptidase_M16_C"/>
</dbReference>
<dbReference type="Pfam" id="PF05193">
    <property type="entry name" value="Peptidase_M16_C"/>
    <property type="match status" value="1"/>
</dbReference>
<dbReference type="PANTHER" id="PTHR11851">
    <property type="entry name" value="METALLOPROTEASE"/>
    <property type="match status" value="1"/>
</dbReference>